<accession>E8R2Y8</accession>
<sequence>MTIESRDLTDRPDPVASQASQDPVTATPQEPPPINGSTNATPRGAADLSPASLVPAEGWHVLHMFYRIDRAALTRLDSDDLKKGRRQFLRALDPQGEGAPTRLQCFAVPGHKADFGFIAAGPDLYAVHGVQRALEQSRLGPALRATASFYSLTEISEYVPDPAAYGDILKRDGLDPASDLFKAKLATYERRLGPMNEQRVHPEFPDWPCLCFYPMSKTRLEGQNWYLLPFEQRAAMMAQHGKSGMNFAGKVIQVITASTGLDDWEWGVTLWARNPSYLKEIVYTMRFDEASARYALFGPFYFGYLMNAEALAKLVGLE</sequence>
<dbReference type="OrthoDB" id="9773646at2"/>
<dbReference type="Gene3D" id="3.30.70.1030">
    <property type="entry name" value="Apc35880, domain 1"/>
    <property type="match status" value="2"/>
</dbReference>
<dbReference type="GO" id="GO:0046872">
    <property type="term" value="F:metal ion binding"/>
    <property type="evidence" value="ECO:0007669"/>
    <property type="project" value="UniProtKB-KW"/>
</dbReference>
<evidence type="ECO:0000313" key="5">
    <source>
        <dbReference type="EMBL" id="ADV61492.1"/>
    </source>
</evidence>
<dbReference type="HOGENOM" id="CLU_063226_0_0_0"/>
<dbReference type="NCBIfam" id="NF008913">
    <property type="entry name" value="PRK12276.1"/>
    <property type="match status" value="1"/>
</dbReference>
<dbReference type="SUPFAM" id="SSF54909">
    <property type="entry name" value="Dimeric alpha+beta barrel"/>
    <property type="match status" value="1"/>
</dbReference>
<dbReference type="STRING" id="575540.Isop_0903"/>
<dbReference type="EMBL" id="CP002353">
    <property type="protein sequence ID" value="ADV61492.1"/>
    <property type="molecule type" value="Genomic_DNA"/>
</dbReference>
<evidence type="ECO:0000256" key="3">
    <source>
        <dbReference type="ARBA" id="ARBA00023004"/>
    </source>
</evidence>
<keyword evidence="1" id="KW-0349">Heme</keyword>
<feature type="region of interest" description="Disordered" evidence="4">
    <location>
        <begin position="1"/>
        <end position="49"/>
    </location>
</feature>
<dbReference type="AlphaFoldDB" id="E8R2Y8"/>
<keyword evidence="6" id="KW-1185">Reference proteome</keyword>
<dbReference type="Pfam" id="PF06778">
    <property type="entry name" value="Chlor_dismutase"/>
    <property type="match status" value="1"/>
</dbReference>
<keyword evidence="3" id="KW-0408">Iron</keyword>
<dbReference type="PANTHER" id="PTHR36843">
    <property type="entry name" value="HEME-DEPENDENT PEROXIDASE YWFI-RELATED"/>
    <property type="match status" value="1"/>
</dbReference>
<dbReference type="InterPro" id="IPR011008">
    <property type="entry name" value="Dimeric_a/b-barrel"/>
</dbReference>
<proteinExistence type="predicted"/>
<dbReference type="InterPro" id="IPR010644">
    <property type="entry name" value="ChdC/CLD"/>
</dbReference>
<dbReference type="eggNOG" id="COG3253">
    <property type="taxonomic scope" value="Bacteria"/>
</dbReference>
<organism evidence="5 6">
    <name type="scientific">Isosphaera pallida (strain ATCC 43644 / DSM 9630 / IS1B)</name>
    <dbReference type="NCBI Taxonomy" id="575540"/>
    <lineage>
        <taxon>Bacteria</taxon>
        <taxon>Pseudomonadati</taxon>
        <taxon>Planctomycetota</taxon>
        <taxon>Planctomycetia</taxon>
        <taxon>Isosphaerales</taxon>
        <taxon>Isosphaeraceae</taxon>
        <taxon>Isosphaera</taxon>
    </lineage>
</organism>
<evidence type="ECO:0000256" key="4">
    <source>
        <dbReference type="SAM" id="MobiDB-lite"/>
    </source>
</evidence>
<evidence type="ECO:0000256" key="1">
    <source>
        <dbReference type="ARBA" id="ARBA00022617"/>
    </source>
</evidence>
<evidence type="ECO:0000256" key="2">
    <source>
        <dbReference type="ARBA" id="ARBA00022723"/>
    </source>
</evidence>
<dbReference type="GO" id="GO:0016491">
    <property type="term" value="F:oxidoreductase activity"/>
    <property type="evidence" value="ECO:0007669"/>
    <property type="project" value="InterPro"/>
</dbReference>
<feature type="compositionally biased region" description="Polar residues" evidence="4">
    <location>
        <begin position="17"/>
        <end position="28"/>
    </location>
</feature>
<evidence type="ECO:0000313" key="6">
    <source>
        <dbReference type="Proteomes" id="UP000008631"/>
    </source>
</evidence>
<protein>
    <submittedName>
        <fullName evidence="5">Chlorite dismutase</fullName>
    </submittedName>
</protein>
<dbReference type="RefSeq" id="WP_013563781.1">
    <property type="nucleotide sequence ID" value="NC_014962.1"/>
</dbReference>
<reference evidence="5 6" key="2">
    <citation type="journal article" date="2011" name="Stand. Genomic Sci.">
        <title>Complete genome sequence of Isosphaera pallida type strain (IS1B).</title>
        <authorList>
            <consortium name="US DOE Joint Genome Institute (JGI-PGF)"/>
            <person name="Goker M."/>
            <person name="Cleland D."/>
            <person name="Saunders E."/>
            <person name="Lapidus A."/>
            <person name="Nolan M."/>
            <person name="Lucas S."/>
            <person name="Hammon N."/>
            <person name="Deshpande S."/>
            <person name="Cheng J.F."/>
            <person name="Tapia R."/>
            <person name="Han C."/>
            <person name="Goodwin L."/>
            <person name="Pitluck S."/>
            <person name="Liolios K."/>
            <person name="Pagani I."/>
            <person name="Ivanova N."/>
            <person name="Mavromatis K."/>
            <person name="Pati A."/>
            <person name="Chen A."/>
            <person name="Palaniappan K."/>
            <person name="Land M."/>
            <person name="Hauser L."/>
            <person name="Chang Y.J."/>
            <person name="Jeffries C.D."/>
            <person name="Detter J.C."/>
            <person name="Beck B."/>
            <person name="Woyke T."/>
            <person name="Bristow J."/>
            <person name="Eisen J.A."/>
            <person name="Markowitz V."/>
            <person name="Hugenholtz P."/>
            <person name="Kyrpides N.C."/>
            <person name="Klenk H.P."/>
        </authorList>
    </citation>
    <scope>NUCLEOTIDE SEQUENCE [LARGE SCALE GENOMIC DNA]</scope>
    <source>
        <strain evidence="6">ATCC 43644 / DSM 9630 / IS1B</strain>
    </source>
</reference>
<name>E8R2Y8_ISOPI</name>
<dbReference type="InParanoid" id="E8R2Y8"/>
<dbReference type="GO" id="GO:0020037">
    <property type="term" value="F:heme binding"/>
    <property type="evidence" value="ECO:0007669"/>
    <property type="project" value="InterPro"/>
</dbReference>
<gene>
    <name evidence="5" type="ordered locus">Isop_0903</name>
</gene>
<feature type="compositionally biased region" description="Basic and acidic residues" evidence="4">
    <location>
        <begin position="1"/>
        <end position="13"/>
    </location>
</feature>
<dbReference type="KEGG" id="ipa:Isop_0903"/>
<reference key="1">
    <citation type="submission" date="2010-11" db="EMBL/GenBank/DDBJ databases">
        <title>The complete sequence of chromosome of Isophaera pallida ATCC 43644.</title>
        <authorList>
            <consortium name="US DOE Joint Genome Institute (JGI-PGF)"/>
            <person name="Lucas S."/>
            <person name="Copeland A."/>
            <person name="Lapidus A."/>
            <person name="Bruce D."/>
            <person name="Goodwin L."/>
            <person name="Pitluck S."/>
            <person name="Kyrpides N."/>
            <person name="Mavromatis K."/>
            <person name="Pagani I."/>
            <person name="Ivanova N."/>
            <person name="Saunders E."/>
            <person name="Brettin T."/>
            <person name="Detter J.C."/>
            <person name="Han C."/>
            <person name="Tapia R."/>
            <person name="Land M."/>
            <person name="Hauser L."/>
            <person name="Markowitz V."/>
            <person name="Cheng J.-F."/>
            <person name="Hugenholtz P."/>
            <person name="Woyke T."/>
            <person name="Wu D."/>
            <person name="Eisen J.A."/>
        </authorList>
    </citation>
    <scope>NUCLEOTIDE SEQUENCE</scope>
    <source>
        <strain>ATCC 43644</strain>
    </source>
</reference>
<dbReference type="Proteomes" id="UP000008631">
    <property type="component" value="Chromosome"/>
</dbReference>
<dbReference type="PANTHER" id="PTHR36843:SF1">
    <property type="entry name" value="COPROHEME DECARBOXYLASE"/>
    <property type="match status" value="1"/>
</dbReference>
<keyword evidence="2" id="KW-0479">Metal-binding</keyword>